<accession>A0ACB8AGX0</accession>
<sequence>MAAPLKDVLLVGFGALGTIYSHVLTKSGLARVTAVARSNFEAVKANGMHIKSVKYKDIPSFRPYRVVKSVADAADREYSHVVVTTKAIPELASTPTILAPLLQAPYADAHPQPTYVLLQNGLGVERDLYNALKGLNKSVPKIISTVVWIGTNLIDKNIVIHNDFDRVTLGVYRHDDHLTTVNSEEEEVLLKDFGTMLQKGGSELIIVPEIQRVKFAKNLWNITFSSFATLTGSPLTGIFRPPPSAGQTYKPYLAPITAEQVEKYSMPAIRAILQELIAVGREMGYPDSKDGLPSSLIESSIANTAKQHADPDQKYLPSMLLDAQKGLPIEVEVIFGEVVRMAKSKKVDIPRIETLYALLTLLQNQILGGFRRANV</sequence>
<comment type="caution">
    <text evidence="1">The sequence shown here is derived from an EMBL/GenBank/DDBJ whole genome shotgun (WGS) entry which is preliminary data.</text>
</comment>
<reference evidence="1" key="1">
    <citation type="journal article" date="2021" name="New Phytol.">
        <title>Evolutionary innovations through gain and loss of genes in the ectomycorrhizal Boletales.</title>
        <authorList>
            <person name="Wu G."/>
            <person name="Miyauchi S."/>
            <person name="Morin E."/>
            <person name="Kuo A."/>
            <person name="Drula E."/>
            <person name="Varga T."/>
            <person name="Kohler A."/>
            <person name="Feng B."/>
            <person name="Cao Y."/>
            <person name="Lipzen A."/>
            <person name="Daum C."/>
            <person name="Hundley H."/>
            <person name="Pangilinan J."/>
            <person name="Johnson J."/>
            <person name="Barry K."/>
            <person name="LaButti K."/>
            <person name="Ng V."/>
            <person name="Ahrendt S."/>
            <person name="Min B."/>
            <person name="Choi I.G."/>
            <person name="Park H."/>
            <person name="Plett J.M."/>
            <person name="Magnuson J."/>
            <person name="Spatafora J.W."/>
            <person name="Nagy L.G."/>
            <person name="Henrissat B."/>
            <person name="Grigoriev I.V."/>
            <person name="Yang Z.L."/>
            <person name="Xu J."/>
            <person name="Martin F.M."/>
        </authorList>
    </citation>
    <scope>NUCLEOTIDE SEQUENCE</scope>
    <source>
        <strain evidence="1">ATCC 28755</strain>
    </source>
</reference>
<organism evidence="1 2">
    <name type="scientific">Hygrophoropsis aurantiaca</name>
    <dbReference type="NCBI Taxonomy" id="72124"/>
    <lineage>
        <taxon>Eukaryota</taxon>
        <taxon>Fungi</taxon>
        <taxon>Dikarya</taxon>
        <taxon>Basidiomycota</taxon>
        <taxon>Agaricomycotina</taxon>
        <taxon>Agaricomycetes</taxon>
        <taxon>Agaricomycetidae</taxon>
        <taxon>Boletales</taxon>
        <taxon>Coniophorineae</taxon>
        <taxon>Hygrophoropsidaceae</taxon>
        <taxon>Hygrophoropsis</taxon>
    </lineage>
</organism>
<dbReference type="EMBL" id="MU267650">
    <property type="protein sequence ID" value="KAH7912487.1"/>
    <property type="molecule type" value="Genomic_DNA"/>
</dbReference>
<proteinExistence type="predicted"/>
<keyword evidence="2" id="KW-1185">Reference proteome</keyword>
<dbReference type="Proteomes" id="UP000790377">
    <property type="component" value="Unassembled WGS sequence"/>
</dbReference>
<name>A0ACB8AGX0_9AGAM</name>
<gene>
    <name evidence="1" type="ORF">BJ138DRAFT_1171889</name>
</gene>
<evidence type="ECO:0000313" key="2">
    <source>
        <dbReference type="Proteomes" id="UP000790377"/>
    </source>
</evidence>
<protein>
    <submittedName>
        <fullName evidence="1">Ketopantoate reductase PanE/ApbA-domain-containing protein</fullName>
    </submittedName>
</protein>
<evidence type="ECO:0000313" key="1">
    <source>
        <dbReference type="EMBL" id="KAH7912487.1"/>
    </source>
</evidence>